<dbReference type="EMBL" id="JAFLNF010000005">
    <property type="protein sequence ID" value="MBO0346020.1"/>
    <property type="molecule type" value="Genomic_DNA"/>
</dbReference>
<accession>A0A939EPN6</accession>
<dbReference type="Proteomes" id="UP000664779">
    <property type="component" value="Unassembled WGS sequence"/>
</dbReference>
<proteinExistence type="predicted"/>
<evidence type="ECO:0000313" key="1">
    <source>
        <dbReference type="EMBL" id="MBO0346020.1"/>
    </source>
</evidence>
<keyword evidence="2" id="KW-1185">Reference proteome</keyword>
<organism evidence="1 2">
    <name type="scientific">Roseibium limicola</name>
    <dbReference type="NCBI Taxonomy" id="2816037"/>
    <lineage>
        <taxon>Bacteria</taxon>
        <taxon>Pseudomonadati</taxon>
        <taxon>Pseudomonadota</taxon>
        <taxon>Alphaproteobacteria</taxon>
        <taxon>Hyphomicrobiales</taxon>
        <taxon>Stappiaceae</taxon>
        <taxon>Roseibium</taxon>
    </lineage>
</organism>
<comment type="caution">
    <text evidence="1">The sequence shown here is derived from an EMBL/GenBank/DDBJ whole genome shotgun (WGS) entry which is preliminary data.</text>
</comment>
<name>A0A939EPN6_9HYPH</name>
<protein>
    <submittedName>
        <fullName evidence="1">Gas vesicle protein V</fullName>
    </submittedName>
</protein>
<dbReference type="RefSeq" id="WP_206941165.1">
    <property type="nucleotide sequence ID" value="NZ_JAFLNF010000005.1"/>
</dbReference>
<evidence type="ECO:0000313" key="2">
    <source>
        <dbReference type="Proteomes" id="UP000664779"/>
    </source>
</evidence>
<dbReference type="AlphaFoldDB" id="A0A939EPN6"/>
<sequence>MSHLTNPSVYELSETAELRRRRKELLGLAHRRRHRLSRLPELTGALKTVTTELLKQELVARTAPEPLGDAGAVGDGKNGFSFYKD</sequence>
<reference evidence="1" key="1">
    <citation type="submission" date="2021-03" db="EMBL/GenBank/DDBJ databases">
        <title>Roseibium sp. CAU 1637 isolated from Incheon.</title>
        <authorList>
            <person name="Kim W."/>
        </authorList>
    </citation>
    <scope>NUCLEOTIDE SEQUENCE</scope>
    <source>
        <strain evidence="1">CAU 1637</strain>
    </source>
</reference>
<gene>
    <name evidence="1" type="ORF">J0X15_12370</name>
</gene>